<feature type="region of interest" description="Disordered" evidence="1">
    <location>
        <begin position="295"/>
        <end position="350"/>
    </location>
</feature>
<evidence type="ECO:0000259" key="2">
    <source>
        <dbReference type="Pfam" id="PF00567"/>
    </source>
</evidence>
<dbReference type="CDD" id="cd20379">
    <property type="entry name" value="Tudor_dTUD-like"/>
    <property type="match status" value="1"/>
</dbReference>
<dbReference type="InterPro" id="IPR002999">
    <property type="entry name" value="Tudor"/>
</dbReference>
<feature type="compositionally biased region" description="Polar residues" evidence="1">
    <location>
        <begin position="557"/>
        <end position="566"/>
    </location>
</feature>
<feature type="compositionally biased region" description="Polar residues" evidence="1">
    <location>
        <begin position="450"/>
        <end position="462"/>
    </location>
</feature>
<dbReference type="EMBL" id="JAVFWL010000001">
    <property type="protein sequence ID" value="KAK6731522.1"/>
    <property type="molecule type" value="Genomic_DNA"/>
</dbReference>
<feature type="domain" description="Tudor" evidence="2">
    <location>
        <begin position="674"/>
        <end position="790"/>
    </location>
</feature>
<feature type="compositionally biased region" description="Polar residues" evidence="1">
    <location>
        <begin position="527"/>
        <end position="536"/>
    </location>
</feature>
<feature type="compositionally biased region" description="Basic and acidic residues" evidence="1">
    <location>
        <begin position="480"/>
        <end position="494"/>
    </location>
</feature>
<dbReference type="Proteomes" id="UP001303046">
    <property type="component" value="Unassembled WGS sequence"/>
</dbReference>
<keyword evidence="4" id="KW-1185">Reference proteome</keyword>
<dbReference type="Gene3D" id="2.30.30.140">
    <property type="match status" value="1"/>
</dbReference>
<feature type="compositionally biased region" description="Basic and acidic residues" evidence="1">
    <location>
        <begin position="304"/>
        <end position="328"/>
    </location>
</feature>
<dbReference type="SUPFAM" id="SSF63748">
    <property type="entry name" value="Tudor/PWWP/MBT"/>
    <property type="match status" value="1"/>
</dbReference>
<comment type="caution">
    <text evidence="3">The sequence shown here is derived from an EMBL/GenBank/DDBJ whole genome shotgun (WGS) entry which is preliminary data.</text>
</comment>
<protein>
    <recommendedName>
        <fullName evidence="2">Tudor domain-containing protein</fullName>
    </recommendedName>
</protein>
<dbReference type="Pfam" id="PF00567">
    <property type="entry name" value="TUDOR"/>
    <property type="match status" value="1"/>
</dbReference>
<reference evidence="3 4" key="1">
    <citation type="submission" date="2023-08" db="EMBL/GenBank/DDBJ databases">
        <title>A Necator americanus chromosomal reference genome.</title>
        <authorList>
            <person name="Ilik V."/>
            <person name="Petrzelkova K.J."/>
            <person name="Pardy F."/>
            <person name="Fuh T."/>
            <person name="Niatou-Singa F.S."/>
            <person name="Gouil Q."/>
            <person name="Baker L."/>
            <person name="Ritchie M.E."/>
            <person name="Jex A.R."/>
            <person name="Gazzola D."/>
            <person name="Li H."/>
            <person name="Toshio Fujiwara R."/>
            <person name="Zhan B."/>
            <person name="Aroian R.V."/>
            <person name="Pafco B."/>
            <person name="Schwarz E.M."/>
        </authorList>
    </citation>
    <scope>NUCLEOTIDE SEQUENCE [LARGE SCALE GENOMIC DNA]</scope>
    <source>
        <strain evidence="3 4">Aroian</strain>
        <tissue evidence="3">Whole animal</tissue>
    </source>
</reference>
<sequence length="871" mass="97917">MSGLDALLSELNSVIMTKTTKGGSTEQEIMKEYTSLCGKRVEFAVHGYRSLGDLLRAHPEKFSCVGNRWFGKITEENEDIVRSMASEKSKRGRGLPRGRFAGPGFHPSSRGPTVPPHVFFPRSNSLGRNEQQRFHQSASDGFLQNPGRPESSNAKNTPGGPPLLAGGNGWKATQRVPAKIGFGNKSYNYVPSEAGSTKSSSDSASVDACREEDFDAMPPPGLDDVGRSSVGSEKQSEHHRESFRGMVANVVEAVPEYPPGLGFAATEDELPDFSRSNLQRQESFRAMVACDVEAPDYPPGLPIDDPKDDSLSPHSHPDSLAEVKDDSKAYPPGLSAQGAQGEPTPSLLPDTISVGGRELTEEQLSKLDIAQKTYDLLKQANAGMSVKEIASRIQLPKSRFDVNTRAQIGVALIAHLETFSLSSMDSDGIVRIIRGAPRPNTRTYPIREMPSQTNERASSACSSRDMGRDDDIIYKPPRREKKERNDINERHNHGLSDGGKPQWIHDDSGISRNSGLPDVDSRKFGNSRFSVPTPSNEYRRQPPDVYENSIGKDKFTRTSTPPITNFQPPPNYFYNGREDISNRDYGRGDEMGRNRREHNDERENRPPYEECKRRSPNNDGNCELPRATPSAGRFAQYHEEITDRHRHRRISVNLEPKKFECKHKYLMNSTAVPRFESVILTHFVALDEFYVRSCRDEKQYQNMLVQLRDDYKGTLEDALPQFWMRGDGAAVRYERRWQRAVVRTPVNDTTSITNVEVFLVDVGKTVTVSSEQMVPLHEYYHTSPFALCCTIGYFDIIAGHRKNLLDQCNTMANCFAKAVDDDLEIESIERFYDETEKLKVRVIYHSEDSDGRRTDVMIPRYFVDEGLITLR</sequence>
<feature type="region of interest" description="Disordered" evidence="1">
    <location>
        <begin position="189"/>
        <end position="242"/>
    </location>
</feature>
<evidence type="ECO:0000256" key="1">
    <source>
        <dbReference type="SAM" id="MobiDB-lite"/>
    </source>
</evidence>
<feature type="region of interest" description="Disordered" evidence="1">
    <location>
        <begin position="438"/>
        <end position="631"/>
    </location>
</feature>
<feature type="compositionally biased region" description="Basic and acidic residues" evidence="1">
    <location>
        <begin position="576"/>
        <end position="613"/>
    </location>
</feature>
<gene>
    <name evidence="3" type="primary">Necator_chrI.g3902</name>
    <name evidence="3" type="ORF">RB195_007773</name>
</gene>
<organism evidence="3 4">
    <name type="scientific">Necator americanus</name>
    <name type="common">Human hookworm</name>
    <dbReference type="NCBI Taxonomy" id="51031"/>
    <lineage>
        <taxon>Eukaryota</taxon>
        <taxon>Metazoa</taxon>
        <taxon>Ecdysozoa</taxon>
        <taxon>Nematoda</taxon>
        <taxon>Chromadorea</taxon>
        <taxon>Rhabditida</taxon>
        <taxon>Rhabditina</taxon>
        <taxon>Rhabditomorpha</taxon>
        <taxon>Strongyloidea</taxon>
        <taxon>Ancylostomatidae</taxon>
        <taxon>Bunostominae</taxon>
        <taxon>Necator</taxon>
    </lineage>
</organism>
<feature type="region of interest" description="Disordered" evidence="1">
    <location>
        <begin position="85"/>
        <end position="170"/>
    </location>
</feature>
<feature type="compositionally biased region" description="Polar residues" evidence="1">
    <location>
        <begin position="122"/>
        <end position="139"/>
    </location>
</feature>
<feature type="compositionally biased region" description="Low complexity" evidence="1">
    <location>
        <begin position="192"/>
        <end position="205"/>
    </location>
</feature>
<proteinExistence type="predicted"/>
<evidence type="ECO:0000313" key="3">
    <source>
        <dbReference type="EMBL" id="KAK6731522.1"/>
    </source>
</evidence>
<accession>A0ABR1BYX2</accession>
<dbReference type="Gene3D" id="3.30.420.610">
    <property type="entry name" value="LOTUS domain-like"/>
    <property type="match status" value="1"/>
</dbReference>
<evidence type="ECO:0000313" key="4">
    <source>
        <dbReference type="Proteomes" id="UP001303046"/>
    </source>
</evidence>
<dbReference type="InterPro" id="IPR041966">
    <property type="entry name" value="LOTUS-like"/>
</dbReference>
<name>A0ABR1BYX2_NECAM</name>